<proteinExistence type="inferred from homology"/>
<sequence length="447" mass="49387">MALEEIKEFDSELHDAMKQELSRQRKSIELIPSENFASARVLAASGSVLTNKYSEGYPGKRYYGGNEFIDKVERLAIERAKALFGVPHANVQPYSGSPANFAIYFSICNPGDTIMGQNLTDGGHLTHGWKTSMSGQIFKSVPYHVTQAGYIDIEEARSLAEANRPRLIWIGASAYPRALPFKEFSEIADSVGAYLVADISHIAGLVVAGMHESPAKYVHIIMTTTQKTMRGPRGAIIMATKKGLEKDPELADKIDKTVFPGMQGGPHDHTTAAMAIAFKEAMSQEFKDYAKQMLLNSKALAEAMKKRGFKLVTDGTDNHMVLVDLTNYGKGFGVFAQDALDSIGITVNKNTIPKDPSSPFYPSGIRMGTPAVTTRGMKEAQMSEIAELISMCISEVKDSKLPENKDERQEYLKSFKKSLEENKALENLREKVMALCERFPLYPGLEY</sequence>
<keyword evidence="7 9" id="KW-0808">Transferase</keyword>
<dbReference type="GO" id="GO:0035999">
    <property type="term" value="P:tetrahydrofolate interconversion"/>
    <property type="evidence" value="ECO:0007669"/>
    <property type="project" value="InterPro"/>
</dbReference>
<feature type="domain" description="Serine hydroxymethyltransferase-like" evidence="11">
    <location>
        <begin position="6"/>
        <end position="389"/>
    </location>
</feature>
<evidence type="ECO:0000256" key="7">
    <source>
        <dbReference type="ARBA" id="ARBA00022679"/>
    </source>
</evidence>
<evidence type="ECO:0000313" key="12">
    <source>
        <dbReference type="EMBL" id="EET89764.1"/>
    </source>
</evidence>
<dbReference type="GO" id="GO:0019264">
    <property type="term" value="P:glycine biosynthetic process from serine"/>
    <property type="evidence" value="ECO:0007669"/>
    <property type="project" value="InterPro"/>
</dbReference>
<evidence type="ECO:0000256" key="1">
    <source>
        <dbReference type="ARBA" id="ARBA00001933"/>
    </source>
</evidence>
<feature type="binding site" evidence="9">
    <location>
        <begin position="358"/>
        <end position="360"/>
    </location>
    <ligand>
        <name>(6S)-5,6,7,8-tetrahydrofolate</name>
        <dbReference type="ChEBI" id="CHEBI:57453"/>
    </ligand>
</feature>
<protein>
    <recommendedName>
        <fullName evidence="9">Serine hydroxymethyltransferase</fullName>
        <shortName evidence="9">SHMT</shortName>
        <shortName evidence="9">Serine methylase</shortName>
        <ecNumber evidence="9">2.1.2.-</ecNumber>
    </recommendedName>
</protein>
<feature type="binding site" evidence="9">
    <location>
        <begin position="123"/>
        <end position="125"/>
    </location>
    <ligand>
        <name>(6S)-5,6,7,8-tetrahydrofolate</name>
        <dbReference type="ChEBI" id="CHEBI:57453"/>
    </ligand>
</feature>
<evidence type="ECO:0000256" key="3">
    <source>
        <dbReference type="ARBA" id="ARBA00006376"/>
    </source>
</evidence>
<feature type="modified residue" description="N6-(pyridoxal phosphate)lysine" evidence="9 10">
    <location>
        <position position="227"/>
    </location>
</feature>
<comment type="function">
    <text evidence="9">Catalyzes the reversible interconversion of serine and glycine with a modified folate serving as the one-carbon carrier. Also exhibits a pteridine-independent aldolase activity toward beta-hydroxyamino acids, producing glycine and aldehydes, via a retro-aldol mechanism.</text>
</comment>
<dbReference type="GO" id="GO:0005829">
    <property type="term" value="C:cytosol"/>
    <property type="evidence" value="ECO:0007669"/>
    <property type="project" value="TreeGrafter"/>
</dbReference>
<comment type="caution">
    <text evidence="9">Lacks conserved residue(s) required for the propagation of feature annotation.</text>
</comment>
<evidence type="ECO:0000256" key="10">
    <source>
        <dbReference type="PIRSR" id="PIRSR000412-50"/>
    </source>
</evidence>
<dbReference type="CDD" id="cd00378">
    <property type="entry name" value="SHMT"/>
    <property type="match status" value="1"/>
</dbReference>
<name>C7DIJ0_MICA2</name>
<evidence type="ECO:0000256" key="4">
    <source>
        <dbReference type="ARBA" id="ARBA00011738"/>
    </source>
</evidence>
<comment type="cofactor">
    <cofactor evidence="1 9 10">
        <name>pyridoxal 5'-phosphate</name>
        <dbReference type="ChEBI" id="CHEBI:597326"/>
    </cofactor>
</comment>
<dbReference type="HAMAP" id="MF_00051">
    <property type="entry name" value="SHMT"/>
    <property type="match status" value="1"/>
</dbReference>
<evidence type="ECO:0000256" key="8">
    <source>
        <dbReference type="ARBA" id="ARBA00022898"/>
    </source>
</evidence>
<dbReference type="InterPro" id="IPR015422">
    <property type="entry name" value="PyrdxlP-dep_Trfase_small"/>
</dbReference>
<dbReference type="EC" id="2.1.2.-" evidence="9"/>
<evidence type="ECO:0000256" key="6">
    <source>
        <dbReference type="ARBA" id="ARBA00022563"/>
    </source>
</evidence>
<reference evidence="12 13" key="2">
    <citation type="journal article" date="2010" name="Proc. Natl. Acad. Sci. U.S.A.">
        <title>Enigmatic, ultrasmall, uncultivated Archaea.</title>
        <authorList>
            <person name="Baker B.J."/>
            <person name="Comolli L.R."/>
            <person name="Dick G.J."/>
            <person name="Hauser L.J."/>
            <person name="Hyatt D."/>
            <person name="Dill B.D."/>
            <person name="Land M.L."/>
            <person name="Verberkmoes N.C."/>
            <person name="Hettich R.L."/>
            <person name="Banfield J.F."/>
        </authorList>
    </citation>
    <scope>NUCLEOTIDE SEQUENCE [LARGE SCALE GENOMIC DNA]</scope>
    <source>
        <strain evidence="12">ARMAN-2</strain>
    </source>
</reference>
<keyword evidence="5 9" id="KW-0963">Cytoplasm</keyword>
<dbReference type="Pfam" id="PF00464">
    <property type="entry name" value="SHMT"/>
    <property type="match status" value="1"/>
</dbReference>
<dbReference type="NCBIfam" id="NF000586">
    <property type="entry name" value="PRK00011.1"/>
    <property type="match status" value="1"/>
</dbReference>
<dbReference type="InterPro" id="IPR015424">
    <property type="entry name" value="PyrdxlP-dep_Trfase"/>
</dbReference>
<dbReference type="GO" id="GO:0004372">
    <property type="term" value="F:glycine hydroxymethyltransferase activity"/>
    <property type="evidence" value="ECO:0007669"/>
    <property type="project" value="InterPro"/>
</dbReference>
<dbReference type="GO" id="GO:0008168">
    <property type="term" value="F:methyltransferase activity"/>
    <property type="evidence" value="ECO:0007669"/>
    <property type="project" value="UniProtKB-KW"/>
</dbReference>
<keyword evidence="13" id="KW-1185">Reference proteome</keyword>
<evidence type="ECO:0000256" key="9">
    <source>
        <dbReference type="HAMAP-Rule" id="MF_00051"/>
    </source>
</evidence>
<dbReference type="InterPro" id="IPR039429">
    <property type="entry name" value="SHMT-like_dom"/>
</dbReference>
<dbReference type="Gene3D" id="3.90.1150.10">
    <property type="entry name" value="Aspartate Aminotransferase, domain 1"/>
    <property type="match status" value="1"/>
</dbReference>
<dbReference type="InterPro" id="IPR015421">
    <property type="entry name" value="PyrdxlP-dep_Trfase_major"/>
</dbReference>
<dbReference type="InterPro" id="IPR049943">
    <property type="entry name" value="Ser_HO-MeTrfase-like"/>
</dbReference>
<comment type="similarity">
    <text evidence="3 9">Belongs to the SHMT family.</text>
</comment>
<keyword evidence="8 9" id="KW-0663">Pyridoxal phosphate</keyword>
<dbReference type="Gene3D" id="3.40.640.10">
    <property type="entry name" value="Type I PLP-dependent aspartate aminotransferase-like (Major domain)"/>
    <property type="match status" value="1"/>
</dbReference>
<dbReference type="PIRSF" id="PIRSF000412">
    <property type="entry name" value="SHMT"/>
    <property type="match status" value="1"/>
</dbReference>
<dbReference type="GO" id="GO:0032259">
    <property type="term" value="P:methylation"/>
    <property type="evidence" value="ECO:0007669"/>
    <property type="project" value="UniProtKB-KW"/>
</dbReference>
<comment type="subunit">
    <text evidence="4 9">Homodimer.</text>
</comment>
<dbReference type="GO" id="GO:0030170">
    <property type="term" value="F:pyridoxal phosphate binding"/>
    <property type="evidence" value="ECO:0007669"/>
    <property type="project" value="UniProtKB-UniRule"/>
</dbReference>
<organism evidence="12 13">
    <name type="scientific">Candidatus Micrarchaeum acidiphilum ARMAN-2</name>
    <dbReference type="NCBI Taxonomy" id="425595"/>
    <lineage>
        <taxon>Archaea</taxon>
        <taxon>Candidatus Micrarchaeota</taxon>
        <taxon>Candidatus Micrarchaeia</taxon>
        <taxon>Candidatus Micrarchaeales</taxon>
        <taxon>Candidatus Micrarchaeaceae</taxon>
        <taxon>Candidatus Micrarchaeum</taxon>
    </lineage>
</organism>
<dbReference type="Proteomes" id="UP000332487">
    <property type="component" value="Unassembled WGS sequence"/>
</dbReference>
<evidence type="ECO:0000313" key="13">
    <source>
        <dbReference type="Proteomes" id="UP000332487"/>
    </source>
</evidence>
<keyword evidence="6 9" id="KW-0554">One-carbon metabolism</keyword>
<evidence type="ECO:0000256" key="5">
    <source>
        <dbReference type="ARBA" id="ARBA00022490"/>
    </source>
</evidence>
<dbReference type="FunFam" id="3.40.640.10:FF:000001">
    <property type="entry name" value="Serine hydroxymethyltransferase"/>
    <property type="match status" value="1"/>
</dbReference>
<dbReference type="SUPFAM" id="SSF53383">
    <property type="entry name" value="PLP-dependent transferases"/>
    <property type="match status" value="1"/>
</dbReference>
<dbReference type="AlphaFoldDB" id="C7DIJ0"/>
<dbReference type="EMBL" id="GG697241">
    <property type="protein sequence ID" value="EET89764.1"/>
    <property type="molecule type" value="Genomic_DNA"/>
</dbReference>
<dbReference type="InterPro" id="IPR001085">
    <property type="entry name" value="Ser_HO-MeTrfase"/>
</dbReference>
<dbReference type="PROSITE" id="PS00096">
    <property type="entry name" value="SHMT"/>
    <property type="match status" value="1"/>
</dbReference>
<dbReference type="PANTHER" id="PTHR11680">
    <property type="entry name" value="SERINE HYDROXYMETHYLTRANSFERASE"/>
    <property type="match status" value="1"/>
</dbReference>
<dbReference type="InterPro" id="IPR019798">
    <property type="entry name" value="Ser_HO-MeTrfase_PLP_BS"/>
</dbReference>
<reference evidence="12 13" key="1">
    <citation type="journal article" date="2009" name="Genome Biol.">
        <title>Community-wide analysis of microbial genome sequence signatures.</title>
        <authorList>
            <person name="Dick G.J."/>
            <person name="Andersson A.F."/>
            <person name="Baker B.J."/>
            <person name="Simmons S.L."/>
            <person name="Thomas B.C."/>
            <person name="Yelton A.P."/>
            <person name="Banfield J.F."/>
        </authorList>
    </citation>
    <scope>NUCLEOTIDE SEQUENCE [LARGE SCALE GENOMIC DNA]</scope>
    <source>
        <strain evidence="12">ARMAN-2</strain>
    </source>
</reference>
<accession>C7DIJ0</accession>
<gene>
    <name evidence="9" type="primary">glyA</name>
    <name evidence="12" type="ORF">UNLARM2_0878</name>
</gene>
<comment type="subcellular location">
    <subcellularLocation>
        <location evidence="2 9">Cytoplasm</location>
    </subcellularLocation>
</comment>
<feature type="binding site" evidence="9">
    <location>
        <position position="119"/>
    </location>
    <ligand>
        <name>(6S)-5,6,7,8-tetrahydrofolate</name>
        <dbReference type="ChEBI" id="CHEBI:57453"/>
    </ligand>
</feature>
<evidence type="ECO:0000256" key="2">
    <source>
        <dbReference type="ARBA" id="ARBA00004496"/>
    </source>
</evidence>
<dbReference type="PANTHER" id="PTHR11680:SF35">
    <property type="entry name" value="SERINE HYDROXYMETHYLTRANSFERASE 1"/>
    <property type="match status" value="1"/>
</dbReference>
<evidence type="ECO:0000259" key="11">
    <source>
        <dbReference type="Pfam" id="PF00464"/>
    </source>
</evidence>